<name>A0A118KEX2_BURCE</name>
<organism evidence="1 2">
    <name type="scientific">Burkholderia cepacia</name>
    <name type="common">Pseudomonas cepacia</name>
    <dbReference type="NCBI Taxonomy" id="292"/>
    <lineage>
        <taxon>Bacteria</taxon>
        <taxon>Pseudomonadati</taxon>
        <taxon>Pseudomonadota</taxon>
        <taxon>Betaproteobacteria</taxon>
        <taxon>Burkholderiales</taxon>
        <taxon>Burkholderiaceae</taxon>
        <taxon>Burkholderia</taxon>
        <taxon>Burkholderia cepacia complex</taxon>
    </lineage>
</organism>
<dbReference type="AlphaFoldDB" id="A0A118KEX2"/>
<accession>A0A118KEX2</accession>
<reference evidence="1 2" key="1">
    <citation type="submission" date="2015-11" db="EMBL/GenBank/DDBJ databases">
        <title>Expanding the genomic diversity of Burkholderia species for the development of highly accurate diagnostics.</title>
        <authorList>
            <person name="Sahl J."/>
            <person name="Keim P."/>
            <person name="Wagner D."/>
        </authorList>
    </citation>
    <scope>NUCLEOTIDE SEQUENCE [LARGE SCALE GENOMIC DNA]</scope>
    <source>
        <strain evidence="1 2">MSMB1302</strain>
    </source>
</reference>
<sequence length="116" mass="12696">MNSGPVGTVFGADKYSMNNLRANLVVGKTTQADVRRIFGEPQRTDSYLDNPNGRWEYNNKMSQSVFGTLLNYVPSMGNADSQARNMVAGHEPSYGVSISFQKGVVQSFMPISPNGK</sequence>
<dbReference type="Proteomes" id="UP000069001">
    <property type="component" value="Unassembled WGS sequence"/>
</dbReference>
<evidence type="ECO:0000313" key="2">
    <source>
        <dbReference type="Proteomes" id="UP000069001"/>
    </source>
</evidence>
<evidence type="ECO:0000313" key="1">
    <source>
        <dbReference type="EMBL" id="KVK76397.1"/>
    </source>
</evidence>
<gene>
    <name evidence="1" type="ORF">WS90_24680</name>
</gene>
<comment type="caution">
    <text evidence="1">The sequence shown here is derived from an EMBL/GenBank/DDBJ whole genome shotgun (WGS) entry which is preliminary data.</text>
</comment>
<proteinExistence type="predicted"/>
<protein>
    <submittedName>
        <fullName evidence="1">Uncharacterized protein</fullName>
    </submittedName>
</protein>
<dbReference type="EMBL" id="LOYH01000086">
    <property type="protein sequence ID" value="KVK76397.1"/>
    <property type="molecule type" value="Genomic_DNA"/>
</dbReference>